<dbReference type="GO" id="GO:0055085">
    <property type="term" value="P:transmembrane transport"/>
    <property type="evidence" value="ECO:0007669"/>
    <property type="project" value="InterPro"/>
</dbReference>
<dbReference type="InterPro" id="IPR018389">
    <property type="entry name" value="DctP_fam"/>
</dbReference>
<dbReference type="Gene3D" id="3.40.190.170">
    <property type="entry name" value="Bacterial extracellular solute-binding protein, family 7"/>
    <property type="match status" value="1"/>
</dbReference>
<gene>
    <name evidence="3" type="ORF">ABB55_02835</name>
</gene>
<dbReference type="EMBL" id="LJYW01000001">
    <property type="protein sequence ID" value="KPL51288.1"/>
    <property type="molecule type" value="Genomic_DNA"/>
</dbReference>
<dbReference type="InterPro" id="IPR006311">
    <property type="entry name" value="TAT_signal"/>
</dbReference>
<evidence type="ECO:0008006" key="5">
    <source>
        <dbReference type="Google" id="ProtNLM"/>
    </source>
</evidence>
<organism evidence="3 4">
    <name type="scientific">Prosthecodimorpha hirschii</name>
    <dbReference type="NCBI Taxonomy" id="665126"/>
    <lineage>
        <taxon>Bacteria</taxon>
        <taxon>Pseudomonadati</taxon>
        <taxon>Pseudomonadota</taxon>
        <taxon>Alphaproteobacteria</taxon>
        <taxon>Hyphomicrobiales</taxon>
        <taxon>Ancalomicrobiaceae</taxon>
        <taxon>Prosthecodimorpha</taxon>
    </lineage>
</organism>
<dbReference type="AlphaFoldDB" id="A0A0P6WA17"/>
<sequence>MSITRRTFAKSALALAGVGIARPARAAEITLNAVHFTPAQVSYARSFLAFVAKLNERGKGVVQIKVRGGPEILPLGQLGDAQKSGLVDIINCPAGPYLNLVPEGEVFSATSKTPAELRANGGFALINEIYGKKGNAFVLAHVDGGAGFHIFTVDEPARTADGSIDFSKLKIRSAALYRDFLEKLGASIVVQGPGEVYTSLERGLVNANAYSIAGYAGFGWNKFTKYRIDPSFFQTDVLISINKAKWDSLPAEAKTILQTVAIEYEAESIAASLKTTADEGKALIDGGMKVVAMPDAQKKLFLDTAIQASWSRLEKRDPSNIAALRAKFG</sequence>
<dbReference type="Proteomes" id="UP000048984">
    <property type="component" value="Unassembled WGS sequence"/>
</dbReference>
<evidence type="ECO:0000256" key="2">
    <source>
        <dbReference type="SAM" id="SignalP"/>
    </source>
</evidence>
<evidence type="ECO:0000313" key="3">
    <source>
        <dbReference type="EMBL" id="KPL51288.1"/>
    </source>
</evidence>
<dbReference type="PROSITE" id="PS51318">
    <property type="entry name" value="TAT"/>
    <property type="match status" value="1"/>
</dbReference>
<dbReference type="NCBIfam" id="NF037995">
    <property type="entry name" value="TRAP_S1"/>
    <property type="match status" value="1"/>
</dbReference>
<dbReference type="PANTHER" id="PTHR33376">
    <property type="match status" value="1"/>
</dbReference>
<evidence type="ECO:0000256" key="1">
    <source>
        <dbReference type="ARBA" id="ARBA00022729"/>
    </source>
</evidence>
<accession>A0A0P6WA17</accession>
<dbReference type="STRING" id="665126.ABB55_02835"/>
<reference evidence="3 4" key="1">
    <citation type="submission" date="2015-09" db="EMBL/GenBank/DDBJ databases">
        <authorList>
            <person name="Jackson K.R."/>
            <person name="Lunt B.L."/>
            <person name="Fisher J.N.B."/>
            <person name="Gardner A.V."/>
            <person name="Bailey M.E."/>
            <person name="Deus L.M."/>
            <person name="Earl A.S."/>
            <person name="Gibby P.D."/>
            <person name="Hartmann K.A."/>
            <person name="Liu J.E."/>
            <person name="Manci A.M."/>
            <person name="Nielsen D.A."/>
            <person name="Solomon M.B."/>
            <person name="Breakwell D.P."/>
            <person name="Burnett S.H."/>
            <person name="Grose J.H."/>
        </authorList>
    </citation>
    <scope>NUCLEOTIDE SEQUENCE [LARGE SCALE GENOMIC DNA]</scope>
    <source>
        <strain evidence="3 4">16</strain>
    </source>
</reference>
<evidence type="ECO:0000313" key="4">
    <source>
        <dbReference type="Proteomes" id="UP000048984"/>
    </source>
</evidence>
<comment type="caution">
    <text evidence="3">The sequence shown here is derived from an EMBL/GenBank/DDBJ whole genome shotgun (WGS) entry which is preliminary data.</text>
</comment>
<feature type="signal peptide" evidence="2">
    <location>
        <begin position="1"/>
        <end position="26"/>
    </location>
</feature>
<keyword evidence="1 2" id="KW-0732">Signal</keyword>
<proteinExistence type="predicted"/>
<dbReference type="Pfam" id="PF03480">
    <property type="entry name" value="DctP"/>
    <property type="match status" value="1"/>
</dbReference>
<keyword evidence="4" id="KW-1185">Reference proteome</keyword>
<reference evidence="3 4" key="2">
    <citation type="submission" date="2015-10" db="EMBL/GenBank/DDBJ databases">
        <title>Draft Genome Sequence of Prosthecomicrobium hirschii ATCC 27832.</title>
        <authorList>
            <person name="Daniel J."/>
            <person name="Givan S.A."/>
            <person name="Brun Y.V."/>
            <person name="Brown P.J."/>
        </authorList>
    </citation>
    <scope>NUCLEOTIDE SEQUENCE [LARGE SCALE GENOMIC DNA]</scope>
    <source>
        <strain evidence="3 4">16</strain>
    </source>
</reference>
<dbReference type="InterPro" id="IPR038404">
    <property type="entry name" value="TRAP_DctP_sf"/>
</dbReference>
<feature type="chain" id="PRO_5006132220" description="C4-dicarboxylate ABC transporter substrate-binding protein" evidence="2">
    <location>
        <begin position="27"/>
        <end position="329"/>
    </location>
</feature>
<protein>
    <recommendedName>
        <fullName evidence="5">C4-dicarboxylate ABC transporter substrate-binding protein</fullName>
    </recommendedName>
</protein>
<dbReference type="PANTHER" id="PTHR33376:SF5">
    <property type="entry name" value="EXTRACYTOPLASMIC SOLUTE RECEPTOR PROTEIN"/>
    <property type="match status" value="1"/>
</dbReference>
<dbReference type="RefSeq" id="WP_054357451.1">
    <property type="nucleotide sequence ID" value="NZ_LJYW01000001.1"/>
</dbReference>
<name>A0A0P6WA17_9HYPH</name>